<evidence type="ECO:0000256" key="8">
    <source>
        <dbReference type="SAM" id="Phobius"/>
    </source>
</evidence>
<feature type="transmembrane region" description="Helical" evidence="8">
    <location>
        <begin position="163"/>
        <end position="184"/>
    </location>
</feature>
<feature type="domain" description="Lycopene cyclase" evidence="9">
    <location>
        <begin position="2"/>
        <end position="95"/>
    </location>
</feature>
<feature type="transmembrane region" description="Helical" evidence="8">
    <location>
        <begin position="204"/>
        <end position="220"/>
    </location>
</feature>
<dbReference type="AlphaFoldDB" id="A0A7W6KC00"/>
<feature type="transmembrane region" description="Helical" evidence="8">
    <location>
        <begin position="78"/>
        <end position="95"/>
    </location>
</feature>
<dbReference type="GO" id="GO:0045436">
    <property type="term" value="F:lycopene beta cyclase activity"/>
    <property type="evidence" value="ECO:0007669"/>
    <property type="project" value="UniProtKB-ARBA"/>
</dbReference>
<comment type="pathway">
    <text evidence="2">Carotenoid biosynthesis.</text>
</comment>
<reference evidence="11 12" key="3">
    <citation type="submission" date="2020-08" db="EMBL/GenBank/DDBJ databases">
        <title>Genomic Encyclopedia of Type Strains, Phase IV (KMG-IV): sequencing the most valuable type-strain genomes for metagenomic binning, comparative biology and taxonomic classification.</title>
        <authorList>
            <person name="Goeker M."/>
        </authorList>
    </citation>
    <scope>NUCLEOTIDE SEQUENCE [LARGE SCALE GENOMIC DNA]</scope>
    <source>
        <strain evidence="11 12">DSM 100774</strain>
    </source>
</reference>
<dbReference type="EMBL" id="JACIEF010000003">
    <property type="protein sequence ID" value="MBB4108897.1"/>
    <property type="molecule type" value="Genomic_DNA"/>
</dbReference>
<dbReference type="GO" id="GO:0016872">
    <property type="term" value="F:intramolecular lyase activity"/>
    <property type="evidence" value="ECO:0007669"/>
    <property type="project" value="InterPro"/>
</dbReference>
<reference evidence="10" key="1">
    <citation type="journal article" date="2014" name="Int. J. Syst. Evol. Microbiol.">
        <title>Complete genome of a new Firmicutes species belonging to the dominant human colonic microbiota ('Ruminococcus bicirculans') reveals two chromosomes and a selective capacity to utilize plant glucans.</title>
        <authorList>
            <consortium name="NISC Comparative Sequencing Program"/>
            <person name="Wegmann U."/>
            <person name="Louis P."/>
            <person name="Goesmann A."/>
            <person name="Henrissat B."/>
            <person name="Duncan S.H."/>
            <person name="Flint H.J."/>
        </authorList>
    </citation>
    <scope>NUCLEOTIDE SEQUENCE</scope>
    <source>
        <strain evidence="10">CGMCC 1.15287</strain>
    </source>
</reference>
<accession>A0A7W6KC00</accession>
<reference evidence="13" key="2">
    <citation type="journal article" date="2019" name="Int. J. Syst. Evol. Microbiol.">
        <title>The Global Catalogue of Microorganisms (GCM) 10K type strain sequencing project: providing services to taxonomists for standard genome sequencing and annotation.</title>
        <authorList>
            <consortium name="The Broad Institute Genomics Platform"/>
            <consortium name="The Broad Institute Genome Sequencing Center for Infectious Disease"/>
            <person name="Wu L."/>
            <person name="Ma J."/>
        </authorList>
    </citation>
    <scope>NUCLEOTIDE SEQUENCE [LARGE SCALE GENOMIC DNA]</scope>
    <source>
        <strain evidence="13">CGMCC 1.15287</strain>
    </source>
</reference>
<evidence type="ECO:0000256" key="6">
    <source>
        <dbReference type="ARBA" id="ARBA00023136"/>
    </source>
</evidence>
<evidence type="ECO:0000256" key="4">
    <source>
        <dbReference type="ARBA" id="ARBA00022746"/>
    </source>
</evidence>
<keyword evidence="7" id="KW-0413">Isomerase</keyword>
<feature type="transmembrane region" description="Helical" evidence="8">
    <location>
        <begin position="6"/>
        <end position="21"/>
    </location>
</feature>
<feature type="transmembrane region" description="Helical" evidence="8">
    <location>
        <begin position="107"/>
        <end position="127"/>
    </location>
</feature>
<feature type="domain" description="Lycopene cyclase" evidence="9">
    <location>
        <begin position="128"/>
        <end position="220"/>
    </location>
</feature>
<keyword evidence="4" id="KW-0125">Carotenoid biosynthesis</keyword>
<feature type="transmembrane region" description="Helical" evidence="8">
    <location>
        <begin position="33"/>
        <end position="58"/>
    </location>
</feature>
<evidence type="ECO:0000256" key="5">
    <source>
        <dbReference type="ARBA" id="ARBA00022989"/>
    </source>
</evidence>
<sequence>MNYIYLLINVAVIFFPLVLSFDKKVHFFSKWKFVFPAILLTGMVFLVWDVLFTKLNVWSFNPRYLIGINLLGLPLEEILFFLTVPYACIFIYECLNAYFPKNGLQKYSLAVSNLFLGLCIAILFFGYNRWYTLINFGFLLIVLAYVEYVNVEFRFMYRFYRAYLVSLVPFYIVNGFLTAIPVVMYNNKENMGFRIGTIPFEDHFYLMSLLLMNIFLYELFKGRAAKLINKGDY</sequence>
<dbReference type="GO" id="GO:0016020">
    <property type="term" value="C:membrane"/>
    <property type="evidence" value="ECO:0007669"/>
    <property type="project" value="UniProtKB-SubCell"/>
</dbReference>
<dbReference type="Proteomes" id="UP000532273">
    <property type="component" value="Unassembled WGS sequence"/>
</dbReference>
<evidence type="ECO:0000256" key="1">
    <source>
        <dbReference type="ARBA" id="ARBA00004141"/>
    </source>
</evidence>
<proteinExistence type="predicted"/>
<organism evidence="11 12">
    <name type="scientific">Pedobacter zeae</name>
    <dbReference type="NCBI Taxonomy" id="1737356"/>
    <lineage>
        <taxon>Bacteria</taxon>
        <taxon>Pseudomonadati</taxon>
        <taxon>Bacteroidota</taxon>
        <taxon>Sphingobacteriia</taxon>
        <taxon>Sphingobacteriales</taxon>
        <taxon>Sphingobacteriaceae</taxon>
        <taxon>Pedobacter</taxon>
    </lineage>
</organism>
<dbReference type="Pfam" id="PF18916">
    <property type="entry name" value="Lycopene_cyc"/>
    <property type="match status" value="2"/>
</dbReference>
<keyword evidence="6 8" id="KW-0472">Membrane</keyword>
<evidence type="ECO:0000256" key="7">
    <source>
        <dbReference type="ARBA" id="ARBA00023235"/>
    </source>
</evidence>
<comment type="caution">
    <text evidence="11">The sequence shown here is derived from an EMBL/GenBank/DDBJ whole genome shotgun (WGS) entry which is preliminary data.</text>
</comment>
<comment type="subcellular location">
    <subcellularLocation>
        <location evidence="1">Membrane</location>
        <topology evidence="1">Multi-pass membrane protein</topology>
    </subcellularLocation>
</comment>
<gene>
    <name evidence="10" type="ORF">GCM10007422_26860</name>
    <name evidence="11" type="ORF">GGQ60_002906</name>
</gene>
<dbReference type="Proteomes" id="UP000642938">
    <property type="component" value="Unassembled WGS sequence"/>
</dbReference>
<reference evidence="10" key="4">
    <citation type="submission" date="2024-05" db="EMBL/GenBank/DDBJ databases">
        <authorList>
            <person name="Sun Q."/>
            <person name="Zhou Y."/>
        </authorList>
    </citation>
    <scope>NUCLEOTIDE SEQUENCE</scope>
    <source>
        <strain evidence="10">CGMCC 1.15287</strain>
    </source>
</reference>
<evidence type="ECO:0000313" key="13">
    <source>
        <dbReference type="Proteomes" id="UP000642938"/>
    </source>
</evidence>
<evidence type="ECO:0000313" key="10">
    <source>
        <dbReference type="EMBL" id="GGH09003.1"/>
    </source>
</evidence>
<dbReference type="NCBIfam" id="TIGR03462">
    <property type="entry name" value="CarR_dom_SF"/>
    <property type="match status" value="2"/>
</dbReference>
<keyword evidence="3 8" id="KW-0812">Transmembrane</keyword>
<protein>
    <submittedName>
        <fullName evidence="11">Lycopene cyclase domain-containing protein</fullName>
    </submittedName>
</protein>
<keyword evidence="13" id="KW-1185">Reference proteome</keyword>
<dbReference type="EMBL" id="BMHZ01000003">
    <property type="protein sequence ID" value="GGH09003.1"/>
    <property type="molecule type" value="Genomic_DNA"/>
</dbReference>
<keyword evidence="5 8" id="KW-1133">Transmembrane helix</keyword>
<evidence type="ECO:0000313" key="12">
    <source>
        <dbReference type="Proteomes" id="UP000532273"/>
    </source>
</evidence>
<dbReference type="InterPro" id="IPR017825">
    <property type="entry name" value="Lycopene_cyclase_dom"/>
</dbReference>
<dbReference type="GO" id="GO:0016117">
    <property type="term" value="P:carotenoid biosynthetic process"/>
    <property type="evidence" value="ECO:0007669"/>
    <property type="project" value="UniProtKB-KW"/>
</dbReference>
<evidence type="ECO:0000313" key="11">
    <source>
        <dbReference type="EMBL" id="MBB4108897.1"/>
    </source>
</evidence>
<feature type="transmembrane region" description="Helical" evidence="8">
    <location>
        <begin position="133"/>
        <end position="151"/>
    </location>
</feature>
<evidence type="ECO:0000259" key="9">
    <source>
        <dbReference type="Pfam" id="PF18916"/>
    </source>
</evidence>
<name>A0A7W6KC00_9SPHI</name>
<dbReference type="RefSeq" id="WP_183765390.1">
    <property type="nucleotide sequence ID" value="NZ_BMHZ01000003.1"/>
</dbReference>
<evidence type="ECO:0000256" key="3">
    <source>
        <dbReference type="ARBA" id="ARBA00022692"/>
    </source>
</evidence>
<evidence type="ECO:0000256" key="2">
    <source>
        <dbReference type="ARBA" id="ARBA00004829"/>
    </source>
</evidence>